<organism evidence="2 3">
    <name type="scientific">Eumeta variegata</name>
    <name type="common">Bagworm moth</name>
    <name type="synonym">Eumeta japonica</name>
    <dbReference type="NCBI Taxonomy" id="151549"/>
    <lineage>
        <taxon>Eukaryota</taxon>
        <taxon>Metazoa</taxon>
        <taxon>Ecdysozoa</taxon>
        <taxon>Arthropoda</taxon>
        <taxon>Hexapoda</taxon>
        <taxon>Insecta</taxon>
        <taxon>Pterygota</taxon>
        <taxon>Neoptera</taxon>
        <taxon>Endopterygota</taxon>
        <taxon>Lepidoptera</taxon>
        <taxon>Glossata</taxon>
        <taxon>Ditrysia</taxon>
        <taxon>Tineoidea</taxon>
        <taxon>Psychidae</taxon>
        <taxon>Oiketicinae</taxon>
        <taxon>Eumeta</taxon>
    </lineage>
</organism>
<evidence type="ECO:0000313" key="3">
    <source>
        <dbReference type="Proteomes" id="UP000299102"/>
    </source>
</evidence>
<keyword evidence="3" id="KW-1185">Reference proteome</keyword>
<evidence type="ECO:0000256" key="1">
    <source>
        <dbReference type="SAM" id="MobiDB-lite"/>
    </source>
</evidence>
<protein>
    <submittedName>
        <fullName evidence="2">Uncharacterized protein</fullName>
    </submittedName>
</protein>
<feature type="region of interest" description="Disordered" evidence="1">
    <location>
        <begin position="15"/>
        <end position="42"/>
    </location>
</feature>
<sequence length="91" mass="10462">MMCISPLHNCKSCADRQPKVKHRHPQQRHLSRKRRHTRDPLQPPTEYWLKVVVTHAFAAGVVRRARAGALLLQFAVHRDCGLDPTPAARLR</sequence>
<reference evidence="2 3" key="1">
    <citation type="journal article" date="2019" name="Commun. Biol.">
        <title>The bagworm genome reveals a unique fibroin gene that provides high tensile strength.</title>
        <authorList>
            <person name="Kono N."/>
            <person name="Nakamura H."/>
            <person name="Ohtoshi R."/>
            <person name="Tomita M."/>
            <person name="Numata K."/>
            <person name="Arakawa K."/>
        </authorList>
    </citation>
    <scope>NUCLEOTIDE SEQUENCE [LARGE SCALE GENOMIC DNA]</scope>
</reference>
<dbReference type="Proteomes" id="UP000299102">
    <property type="component" value="Unassembled WGS sequence"/>
</dbReference>
<name>A0A4C1VY90_EUMVA</name>
<feature type="compositionally biased region" description="Basic residues" evidence="1">
    <location>
        <begin position="19"/>
        <end position="37"/>
    </location>
</feature>
<evidence type="ECO:0000313" key="2">
    <source>
        <dbReference type="EMBL" id="GBP43998.1"/>
    </source>
</evidence>
<proteinExistence type="predicted"/>
<accession>A0A4C1VY90</accession>
<dbReference type="AlphaFoldDB" id="A0A4C1VY90"/>
<dbReference type="EMBL" id="BGZK01000445">
    <property type="protein sequence ID" value="GBP43998.1"/>
    <property type="molecule type" value="Genomic_DNA"/>
</dbReference>
<gene>
    <name evidence="2" type="ORF">EVAR_27167_1</name>
</gene>
<comment type="caution">
    <text evidence="2">The sequence shown here is derived from an EMBL/GenBank/DDBJ whole genome shotgun (WGS) entry which is preliminary data.</text>
</comment>